<dbReference type="EMBL" id="CP039348">
    <property type="protein sequence ID" value="QCD89845.1"/>
    <property type="molecule type" value="Genomic_DNA"/>
</dbReference>
<name>A0A4D6LNB0_VIGUN</name>
<organism evidence="1 2">
    <name type="scientific">Vigna unguiculata</name>
    <name type="common">Cowpea</name>
    <dbReference type="NCBI Taxonomy" id="3917"/>
    <lineage>
        <taxon>Eukaryota</taxon>
        <taxon>Viridiplantae</taxon>
        <taxon>Streptophyta</taxon>
        <taxon>Embryophyta</taxon>
        <taxon>Tracheophyta</taxon>
        <taxon>Spermatophyta</taxon>
        <taxon>Magnoliopsida</taxon>
        <taxon>eudicotyledons</taxon>
        <taxon>Gunneridae</taxon>
        <taxon>Pentapetalae</taxon>
        <taxon>rosids</taxon>
        <taxon>fabids</taxon>
        <taxon>Fabales</taxon>
        <taxon>Fabaceae</taxon>
        <taxon>Papilionoideae</taxon>
        <taxon>50 kb inversion clade</taxon>
        <taxon>NPAAA clade</taxon>
        <taxon>indigoferoid/millettioid clade</taxon>
        <taxon>Phaseoleae</taxon>
        <taxon>Vigna</taxon>
    </lineage>
</organism>
<dbReference type="PANTHER" id="PTHR33144:SF45">
    <property type="entry name" value="TRANSPOSASE TNP1_EN_SPM-LIKE DOMAIN-CONTAINING PROTEIN"/>
    <property type="match status" value="1"/>
</dbReference>
<keyword evidence="2" id="KW-1185">Reference proteome</keyword>
<proteinExistence type="predicted"/>
<dbReference type="AlphaFoldDB" id="A0A4D6LNB0"/>
<accession>A0A4D6LNB0</accession>
<evidence type="ECO:0008006" key="3">
    <source>
        <dbReference type="Google" id="ProtNLM"/>
    </source>
</evidence>
<dbReference type="PANTHER" id="PTHR33144">
    <property type="entry name" value="OS10G0409366 PROTEIN-RELATED"/>
    <property type="match status" value="1"/>
</dbReference>
<dbReference type="Proteomes" id="UP000501690">
    <property type="component" value="Linkage Group LG4"/>
</dbReference>
<gene>
    <name evidence="1" type="ORF">DEO72_LG4g795</name>
</gene>
<sequence>MIQCHNNTNYWVKVKDAHNLSNGLHVVVNYDDKYQSIGEASGFLARVCGLLVINHILFPISFERWFAMLDTYKDNVWESALKINKDLAKRGVMFKIGKLWREYRCKLWNEFYDPLMSRNKLIKNCPENVSMDQWVVSIDYGLKPSIMKIETGRSIGRA</sequence>
<reference evidence="1 2" key="1">
    <citation type="submission" date="2019-04" db="EMBL/GenBank/DDBJ databases">
        <title>An improved genome assembly and genetic linkage map for asparagus bean, Vigna unguiculata ssp. sesquipedialis.</title>
        <authorList>
            <person name="Xia Q."/>
            <person name="Zhang R."/>
            <person name="Dong Y."/>
        </authorList>
    </citation>
    <scope>NUCLEOTIDE SEQUENCE [LARGE SCALE GENOMIC DNA]</scope>
    <source>
        <tissue evidence="1">Leaf</tissue>
    </source>
</reference>
<protein>
    <recommendedName>
        <fullName evidence="3">Transposase</fullName>
    </recommendedName>
</protein>
<evidence type="ECO:0000313" key="1">
    <source>
        <dbReference type="EMBL" id="QCD89845.1"/>
    </source>
</evidence>
<evidence type="ECO:0000313" key="2">
    <source>
        <dbReference type="Proteomes" id="UP000501690"/>
    </source>
</evidence>